<dbReference type="PANTHER" id="PTHR48198">
    <property type="entry name" value="EC PROTEIN HOMOLOG"/>
    <property type="match status" value="1"/>
</dbReference>
<evidence type="ECO:0000256" key="1">
    <source>
        <dbReference type="ARBA" id="ARBA00005802"/>
    </source>
</evidence>
<dbReference type="Pfam" id="PF02068">
    <property type="entry name" value="Metallothio_PEC"/>
    <property type="match status" value="1"/>
</dbReference>
<comment type="similarity">
    <text evidence="1">Belongs to the metallothionein superfamily. Type 15 family.</text>
</comment>
<keyword evidence="2" id="KW-0479">Metal-binding</keyword>
<evidence type="ECO:0000256" key="2">
    <source>
        <dbReference type="ARBA" id="ARBA00022723"/>
    </source>
</evidence>
<organism evidence="4">
    <name type="scientific">Eucalyptus grandis</name>
    <name type="common">Flooded gum</name>
    <dbReference type="NCBI Taxonomy" id="71139"/>
    <lineage>
        <taxon>Eukaryota</taxon>
        <taxon>Viridiplantae</taxon>
        <taxon>Streptophyta</taxon>
        <taxon>Embryophyta</taxon>
        <taxon>Tracheophyta</taxon>
        <taxon>Spermatophyta</taxon>
        <taxon>Magnoliopsida</taxon>
        <taxon>eudicotyledons</taxon>
        <taxon>Gunneridae</taxon>
        <taxon>Pentapetalae</taxon>
        <taxon>rosids</taxon>
        <taxon>malvids</taxon>
        <taxon>Myrtales</taxon>
        <taxon>Myrtaceae</taxon>
        <taxon>Myrtoideae</taxon>
        <taxon>Eucalypteae</taxon>
        <taxon>Eucalyptus</taxon>
    </lineage>
</organism>
<accession>A0A059B980</accession>
<evidence type="ECO:0000256" key="3">
    <source>
        <dbReference type="ARBA" id="ARBA00022851"/>
    </source>
</evidence>
<reference evidence="4" key="1">
    <citation type="submission" date="2013-07" db="EMBL/GenBank/DDBJ databases">
        <title>The genome of Eucalyptus grandis.</title>
        <authorList>
            <person name="Schmutz J."/>
            <person name="Hayes R."/>
            <person name="Myburg A."/>
            <person name="Tuskan G."/>
            <person name="Grattapaglia D."/>
            <person name="Rokhsar D.S."/>
        </authorList>
    </citation>
    <scope>NUCLEOTIDE SEQUENCE</scope>
    <source>
        <tissue evidence="4">Leaf extractions</tissue>
    </source>
</reference>
<dbReference type="GO" id="GO:0008270">
    <property type="term" value="F:zinc ion binding"/>
    <property type="evidence" value="ECO:0007669"/>
    <property type="project" value="InterPro"/>
</dbReference>
<name>A0A059B980_EUCGR</name>
<dbReference type="AlphaFoldDB" id="A0A059B980"/>
<dbReference type="PRINTS" id="PR00877">
    <property type="entry name" value="MTPLANTPEC"/>
</dbReference>
<dbReference type="InParanoid" id="A0A059B980"/>
<dbReference type="EMBL" id="KK198759">
    <property type="protein sequence ID" value="KCW62683.1"/>
    <property type="molecule type" value="Genomic_DNA"/>
</dbReference>
<gene>
    <name evidence="4" type="ORF">EUGRSUZ_G00244</name>
</gene>
<dbReference type="PANTHER" id="PTHR48198:SF1">
    <property type="entry name" value="METALLOTHIONEIN-LIKE PROTEIN 4A-RELATED"/>
    <property type="match status" value="1"/>
</dbReference>
<dbReference type="InterPro" id="IPR000316">
    <property type="entry name" value="Metallthion_15"/>
</dbReference>
<proteinExistence type="inferred from homology"/>
<evidence type="ECO:0000313" key="4">
    <source>
        <dbReference type="EMBL" id="KCW62683.1"/>
    </source>
</evidence>
<dbReference type="Gramene" id="KCW62683">
    <property type="protein sequence ID" value="KCW62683"/>
    <property type="gene ID" value="EUGRSUZ_G00244"/>
</dbReference>
<keyword evidence="3" id="KW-0480">Metal-thiolate cluster</keyword>
<dbReference type="GO" id="GO:0006829">
    <property type="term" value="P:zinc ion transport"/>
    <property type="evidence" value="ECO:0000318"/>
    <property type="project" value="GO_Central"/>
</dbReference>
<protein>
    <submittedName>
        <fullName evidence="4">Uncharacterized protein</fullName>
    </submittedName>
</protein>
<sequence length="127" mass="12678">MCHPPCMAYKSRLPSDALVHLQPLPVTVKKAIFRAEGGVLLADLTGTRVAVVCDSSCGCPYPCPGGAPCRCTALAAGGGAGHKECLSGNNCGCRPCGCGPPAAAAAAESGRFYCRCGPSCTCTPCGA</sequence>